<reference evidence="2 3" key="1">
    <citation type="submission" date="2016-08" db="EMBL/GenBank/DDBJ databases">
        <title>A Parts List for Fungal Cellulosomes Revealed by Comparative Genomics.</title>
        <authorList>
            <consortium name="DOE Joint Genome Institute"/>
            <person name="Haitjema C.H."/>
            <person name="Gilmore S.P."/>
            <person name="Henske J.K."/>
            <person name="Solomon K.V."/>
            <person name="De Groot R."/>
            <person name="Kuo A."/>
            <person name="Mondo S.J."/>
            <person name="Salamov A.A."/>
            <person name="Labutti K."/>
            <person name="Zhao Z."/>
            <person name="Chiniquy J."/>
            <person name="Barry K."/>
            <person name="Brewer H.M."/>
            <person name="Purvine S.O."/>
            <person name="Wright A.T."/>
            <person name="Boxma B."/>
            <person name="Van Alen T."/>
            <person name="Hackstein J.H."/>
            <person name="Baker S.E."/>
            <person name="Grigoriev I.V."/>
            <person name="O'Malley M.A."/>
        </authorList>
    </citation>
    <scope>NUCLEOTIDE SEQUENCE [LARGE SCALE GENOMIC DNA]</scope>
    <source>
        <strain evidence="2 3">S4</strain>
    </source>
</reference>
<evidence type="ECO:0000313" key="2">
    <source>
        <dbReference type="EMBL" id="ORX41829.1"/>
    </source>
</evidence>
<reference evidence="2 3" key="2">
    <citation type="submission" date="2016-08" db="EMBL/GenBank/DDBJ databases">
        <title>Pervasive Adenine N6-methylation of Active Genes in Fungi.</title>
        <authorList>
            <consortium name="DOE Joint Genome Institute"/>
            <person name="Mondo S.J."/>
            <person name="Dannebaum R.O."/>
            <person name="Kuo R.C."/>
            <person name="Labutti K."/>
            <person name="Haridas S."/>
            <person name="Kuo A."/>
            <person name="Salamov A."/>
            <person name="Ahrendt S.R."/>
            <person name="Lipzen A."/>
            <person name="Sullivan W."/>
            <person name="Andreopoulos W.B."/>
            <person name="Clum A."/>
            <person name="Lindquist E."/>
            <person name="Daum C."/>
            <person name="Ramamoorthy G.K."/>
            <person name="Gryganskyi A."/>
            <person name="Culley D."/>
            <person name="Magnuson J.K."/>
            <person name="James T.Y."/>
            <person name="O'Malley M.A."/>
            <person name="Stajich J.E."/>
            <person name="Spatafora J.W."/>
            <person name="Visel A."/>
            <person name="Grigoriev I.V."/>
        </authorList>
    </citation>
    <scope>NUCLEOTIDE SEQUENCE [LARGE SCALE GENOMIC DNA]</scope>
    <source>
        <strain evidence="2 3">S4</strain>
    </source>
</reference>
<dbReference type="GO" id="GO:0005697">
    <property type="term" value="C:telomerase holoenzyme complex"/>
    <property type="evidence" value="ECO:0007669"/>
    <property type="project" value="TreeGrafter"/>
</dbReference>
<dbReference type="OrthoDB" id="69928at2759"/>
<dbReference type="InterPro" id="IPR011990">
    <property type="entry name" value="TPR-like_helical_dom_sf"/>
</dbReference>
<dbReference type="InterPro" id="IPR045153">
    <property type="entry name" value="Est1/Ebs1-like"/>
</dbReference>
<dbReference type="STRING" id="1754192.A0A1Y1UV30"/>
<evidence type="ECO:0000259" key="1">
    <source>
        <dbReference type="Pfam" id="PF10373"/>
    </source>
</evidence>
<keyword evidence="3" id="KW-1185">Reference proteome</keyword>
<dbReference type="AlphaFoldDB" id="A0A1Y1UV30"/>
<dbReference type="PANTHER" id="PTHR15696">
    <property type="entry name" value="SMG-7 SUPPRESSOR WITH MORPHOLOGICAL EFFECT ON GENITALIA PROTEIN 7"/>
    <property type="match status" value="1"/>
</dbReference>
<dbReference type="Pfam" id="PF10373">
    <property type="entry name" value="EST1_DNA_bind"/>
    <property type="match status" value="1"/>
</dbReference>
<dbReference type="Gene3D" id="1.25.40.10">
    <property type="entry name" value="Tetratricopeptide repeat domain"/>
    <property type="match status" value="1"/>
</dbReference>
<dbReference type="PANTHER" id="PTHR15696:SF0">
    <property type="entry name" value="TELOMERASE-BINDING PROTEIN EST1A"/>
    <property type="match status" value="1"/>
</dbReference>
<dbReference type="EMBL" id="MCFG01000844">
    <property type="protein sequence ID" value="ORX41829.1"/>
    <property type="molecule type" value="Genomic_DNA"/>
</dbReference>
<dbReference type="GO" id="GO:0000184">
    <property type="term" value="P:nuclear-transcribed mRNA catabolic process, nonsense-mediated decay"/>
    <property type="evidence" value="ECO:0007669"/>
    <property type="project" value="TreeGrafter"/>
</dbReference>
<name>A0A1Y1UV30_9FUNG</name>
<dbReference type="SUPFAM" id="SSF48452">
    <property type="entry name" value="TPR-like"/>
    <property type="match status" value="1"/>
</dbReference>
<gene>
    <name evidence="2" type="ORF">BCR32DRAFT_251994</name>
</gene>
<dbReference type="InterPro" id="IPR018834">
    <property type="entry name" value="DNA/RNA-bd_Est1-type"/>
</dbReference>
<proteinExistence type="predicted"/>
<organism evidence="2 3">
    <name type="scientific">Anaeromyces robustus</name>
    <dbReference type="NCBI Taxonomy" id="1754192"/>
    <lineage>
        <taxon>Eukaryota</taxon>
        <taxon>Fungi</taxon>
        <taxon>Fungi incertae sedis</taxon>
        <taxon>Chytridiomycota</taxon>
        <taxon>Chytridiomycota incertae sedis</taxon>
        <taxon>Neocallimastigomycetes</taxon>
        <taxon>Neocallimastigales</taxon>
        <taxon>Neocallimastigaceae</taxon>
        <taxon>Anaeromyces</taxon>
    </lineage>
</organism>
<protein>
    <recommendedName>
        <fullName evidence="1">DNA/RNA-binding domain-containing protein</fullName>
    </recommendedName>
</protein>
<dbReference type="GO" id="GO:0070034">
    <property type="term" value="F:telomerase RNA binding"/>
    <property type="evidence" value="ECO:0007669"/>
    <property type="project" value="TreeGrafter"/>
</dbReference>
<dbReference type="GO" id="GO:0042162">
    <property type="term" value="F:telomeric DNA binding"/>
    <property type="evidence" value="ECO:0007669"/>
    <property type="project" value="TreeGrafter"/>
</dbReference>
<evidence type="ECO:0000313" key="3">
    <source>
        <dbReference type="Proteomes" id="UP000193944"/>
    </source>
</evidence>
<dbReference type="Proteomes" id="UP000193944">
    <property type="component" value="Unassembled WGS sequence"/>
</dbReference>
<accession>A0A1Y1UV30</accession>
<sequence length="312" mass="37239">MYNSSEVKQWTDALSTYQKAYKMYPDNGKPHAQIAMIESYRNNFLSMIYWYILSYCKFYIHPMAKDNLETFYKHLTEKSQSHSYMNENLKEFFLFLKLIHYESTTQKDFKNLYHHLSDVVSNSASVRQNIRNHQAICIILILENLVKNIYSLNKIISNYDNLTNFLFNSEENENNNFNNEKNDNNNSVFQLLVPINLCCIWIVNNSEIISIYRNYSKFYEENEMCYNSFKKALFNLVNSLNSITEIENIIEYLPEDCELLGFLPLRSYYSTIDFKSVNQIMNNDKGIDKRNQFYIRVGRIQNLIKYLVQVRL</sequence>
<comment type="caution">
    <text evidence="2">The sequence shown here is derived from an EMBL/GenBank/DDBJ whole genome shotgun (WGS) entry which is preliminary data.</text>
</comment>
<feature type="domain" description="DNA/RNA-binding" evidence="1">
    <location>
        <begin position="13"/>
        <end position="267"/>
    </location>
</feature>